<dbReference type="RefSeq" id="WP_129079966.1">
    <property type="nucleotide sequence ID" value="NZ_QOUX01000046.1"/>
</dbReference>
<dbReference type="GO" id="GO:0005737">
    <property type="term" value="C:cytoplasm"/>
    <property type="evidence" value="ECO:0007669"/>
    <property type="project" value="TreeGrafter"/>
</dbReference>
<evidence type="ECO:0000313" key="2">
    <source>
        <dbReference type="Proteomes" id="UP000290649"/>
    </source>
</evidence>
<proteinExistence type="predicted"/>
<dbReference type="PANTHER" id="PTHR48100:SF1">
    <property type="entry name" value="HISTIDINE PHOSPHATASE FAMILY PROTEIN-RELATED"/>
    <property type="match status" value="1"/>
</dbReference>
<dbReference type="OrthoDB" id="512570at2"/>
<sequence>MGKKIYLIRHCAAEGQASEAKLTKEGEIQAEELAQFFKDMRVDRIISSPFQRALQTIQPLAAIRDIQIEMDDRLAERILSSENLVDWQSKLMETFSDLDLTFPGGESSRDAIKRIVSVVEDIFLSEEENTIIVTHGNLLSLFLHHIDETFGFDEWKALSNPDVFLVREGEVEIQRLCGDKMQAYW</sequence>
<protein>
    <submittedName>
        <fullName evidence="1">Histidine phosphatase family protein</fullName>
    </submittedName>
</protein>
<name>A0A4Q0VQ37_9BACI</name>
<reference evidence="1 2" key="1">
    <citation type="journal article" date="2019" name="Int. J. Syst. Evol. Microbiol.">
        <title>Anaerobacillus alkaliphilus sp. nov., a novel alkaliphilic and moderately halophilic bacterium.</title>
        <authorList>
            <person name="Borsodi A.K."/>
            <person name="Aszalos J.M."/>
            <person name="Bihari P."/>
            <person name="Nagy I."/>
            <person name="Schumann P."/>
            <person name="Sproer C."/>
            <person name="Kovacs A.L."/>
            <person name="Boka K."/>
            <person name="Dobosy P."/>
            <person name="Ovari M."/>
            <person name="Szili-Kovacs T."/>
            <person name="Toth E."/>
        </authorList>
    </citation>
    <scope>NUCLEOTIDE SEQUENCE [LARGE SCALE GENOMIC DNA]</scope>
    <source>
        <strain evidence="1 2">B16-10</strain>
    </source>
</reference>
<keyword evidence="2" id="KW-1185">Reference proteome</keyword>
<dbReference type="AlphaFoldDB" id="A0A4Q0VQ37"/>
<dbReference type="Gene3D" id="3.40.50.1240">
    <property type="entry name" value="Phosphoglycerate mutase-like"/>
    <property type="match status" value="1"/>
</dbReference>
<dbReference type="EMBL" id="QOUX01000046">
    <property type="protein sequence ID" value="RXI98612.1"/>
    <property type="molecule type" value="Genomic_DNA"/>
</dbReference>
<comment type="caution">
    <text evidence="1">The sequence shown here is derived from an EMBL/GenBank/DDBJ whole genome shotgun (WGS) entry which is preliminary data.</text>
</comment>
<dbReference type="GO" id="GO:0016791">
    <property type="term" value="F:phosphatase activity"/>
    <property type="evidence" value="ECO:0007669"/>
    <property type="project" value="TreeGrafter"/>
</dbReference>
<dbReference type="InterPro" id="IPR013078">
    <property type="entry name" value="His_Pase_superF_clade-1"/>
</dbReference>
<dbReference type="InterPro" id="IPR050275">
    <property type="entry name" value="PGM_Phosphatase"/>
</dbReference>
<evidence type="ECO:0000313" key="1">
    <source>
        <dbReference type="EMBL" id="RXI98612.1"/>
    </source>
</evidence>
<dbReference type="SMART" id="SM00855">
    <property type="entry name" value="PGAM"/>
    <property type="match status" value="1"/>
</dbReference>
<dbReference type="InterPro" id="IPR029033">
    <property type="entry name" value="His_PPase_superfam"/>
</dbReference>
<dbReference type="Pfam" id="PF00300">
    <property type="entry name" value="His_Phos_1"/>
    <property type="match status" value="1"/>
</dbReference>
<accession>A0A4Q0VQ37</accession>
<organism evidence="1 2">
    <name type="scientific">Anaerobacillus alkaliphilus</name>
    <dbReference type="NCBI Taxonomy" id="1548597"/>
    <lineage>
        <taxon>Bacteria</taxon>
        <taxon>Bacillati</taxon>
        <taxon>Bacillota</taxon>
        <taxon>Bacilli</taxon>
        <taxon>Bacillales</taxon>
        <taxon>Bacillaceae</taxon>
        <taxon>Anaerobacillus</taxon>
    </lineage>
</organism>
<dbReference type="CDD" id="cd07067">
    <property type="entry name" value="HP_PGM_like"/>
    <property type="match status" value="1"/>
</dbReference>
<dbReference type="SUPFAM" id="SSF53254">
    <property type="entry name" value="Phosphoglycerate mutase-like"/>
    <property type="match status" value="1"/>
</dbReference>
<dbReference type="Proteomes" id="UP000290649">
    <property type="component" value="Unassembled WGS sequence"/>
</dbReference>
<dbReference type="PANTHER" id="PTHR48100">
    <property type="entry name" value="BROAD-SPECIFICITY PHOSPHATASE YOR283W-RELATED"/>
    <property type="match status" value="1"/>
</dbReference>
<gene>
    <name evidence="1" type="ORF">DS745_20055</name>
</gene>